<sequence>MSYSEKILNNKTEYPFDKWRTYFYGDEDDDEEDGGMEQYTPENCDKAQQIMDDLLEGLIGLGESAPEPAKVELFRIAIESLNELNDETGGSLIETVEREELCELFDNICLSAGLNPKDYAGGEGIADVWRDW</sequence>
<evidence type="ECO:0000313" key="3">
    <source>
        <dbReference type="Proteomes" id="UP000480178"/>
    </source>
</evidence>
<reference evidence="2 3" key="1">
    <citation type="submission" date="2020-01" db="EMBL/GenBank/DDBJ databases">
        <authorList>
            <person name="Kim M.K."/>
        </authorList>
    </citation>
    <scope>NUCLEOTIDE SEQUENCE [LARGE SCALE GENOMIC DNA]</scope>
    <source>
        <strain evidence="2 3">172606-1</strain>
    </source>
</reference>
<name>A0A6C0GCX1_9BACT</name>
<keyword evidence="3" id="KW-1185">Reference proteome</keyword>
<accession>A0A6C0GCX1</accession>
<evidence type="ECO:0000313" key="1">
    <source>
        <dbReference type="EMBL" id="QHT65659.1"/>
    </source>
</evidence>
<dbReference type="KEGG" id="rhoz:GXP67_02750"/>
<dbReference type="AlphaFoldDB" id="A0A6C0GCX1"/>
<dbReference type="RefSeq" id="WP_162441741.1">
    <property type="nucleotide sequence ID" value="NZ_CP048222.1"/>
</dbReference>
<organism evidence="2 3">
    <name type="scientific">Rhodocytophaga rosea</name>
    <dbReference type="NCBI Taxonomy" id="2704465"/>
    <lineage>
        <taxon>Bacteria</taxon>
        <taxon>Pseudomonadati</taxon>
        <taxon>Bacteroidota</taxon>
        <taxon>Cytophagia</taxon>
        <taxon>Cytophagales</taxon>
        <taxon>Rhodocytophagaceae</taxon>
        <taxon>Rhodocytophaga</taxon>
    </lineage>
</organism>
<dbReference type="Proteomes" id="UP000480178">
    <property type="component" value="Chromosome"/>
</dbReference>
<gene>
    <name evidence="1" type="ORF">GXP67_02750</name>
    <name evidence="2" type="ORF">GXP67_02770</name>
</gene>
<protein>
    <submittedName>
        <fullName evidence="2">Uncharacterized protein</fullName>
    </submittedName>
</protein>
<proteinExistence type="predicted"/>
<dbReference type="EMBL" id="CP048222">
    <property type="protein sequence ID" value="QHT65663.1"/>
    <property type="molecule type" value="Genomic_DNA"/>
</dbReference>
<dbReference type="EMBL" id="CP048222">
    <property type="protein sequence ID" value="QHT65659.1"/>
    <property type="molecule type" value="Genomic_DNA"/>
</dbReference>
<evidence type="ECO:0000313" key="2">
    <source>
        <dbReference type="EMBL" id="QHT65663.1"/>
    </source>
</evidence>
<dbReference type="KEGG" id="rhoz:GXP67_02770"/>